<name>A0A2V1D3W7_9PLEO</name>
<dbReference type="STRING" id="97972.A0A2V1D3W7"/>
<proteinExistence type="predicted"/>
<reference evidence="2 3" key="1">
    <citation type="journal article" date="2018" name="Sci. Rep.">
        <title>Comparative genomics provides insights into the lifestyle and reveals functional heterogeneity of dark septate endophytic fungi.</title>
        <authorList>
            <person name="Knapp D.G."/>
            <person name="Nemeth J.B."/>
            <person name="Barry K."/>
            <person name="Hainaut M."/>
            <person name="Henrissat B."/>
            <person name="Johnson J."/>
            <person name="Kuo A."/>
            <person name="Lim J.H.P."/>
            <person name="Lipzen A."/>
            <person name="Nolan M."/>
            <person name="Ohm R.A."/>
            <person name="Tamas L."/>
            <person name="Grigoriev I.V."/>
            <person name="Spatafora J.W."/>
            <person name="Nagy L.G."/>
            <person name="Kovacs G.M."/>
        </authorList>
    </citation>
    <scope>NUCLEOTIDE SEQUENCE [LARGE SCALE GENOMIC DNA]</scope>
    <source>
        <strain evidence="2 3">DSE2036</strain>
    </source>
</reference>
<gene>
    <name evidence="2" type="ORF">DM02DRAFT_635580</name>
</gene>
<feature type="region of interest" description="Disordered" evidence="1">
    <location>
        <begin position="454"/>
        <end position="507"/>
    </location>
</feature>
<accession>A0A2V1D3W7</accession>
<feature type="compositionally biased region" description="Pro residues" evidence="1">
    <location>
        <begin position="460"/>
        <end position="472"/>
    </location>
</feature>
<dbReference type="EMBL" id="KZ805711">
    <property type="protein sequence ID" value="PVH92183.1"/>
    <property type="molecule type" value="Genomic_DNA"/>
</dbReference>
<feature type="compositionally biased region" description="Polar residues" evidence="1">
    <location>
        <begin position="419"/>
        <end position="429"/>
    </location>
</feature>
<dbReference type="InterPro" id="IPR022698">
    <property type="entry name" value="OrsD"/>
</dbReference>
<keyword evidence="3" id="KW-1185">Reference proteome</keyword>
<sequence length="647" mass="71177">MLCETSQWSIPLSAINGIAKRYGSCRKSSAMPSLPLRKAARFEDLVAYVDHRSHPFFACRTCQVAVPLDTISSHFSTLKIHNYRAGDVRQLADAWVKMHLPSRPVSLVAFDDLLSWPCPRSPPYPPPLLFLPVYYGLHCTFRDPATGARCTAIKQRHKDIVKHCATEHQWVNPVARGNRPTDTNIRDRPWEAHVPCQRLRRTGVGGELFRVTVEEPQPPPVAETPSGAAKGRTWAELEAELDTLHAEGGTRRTLATPNTTGRYPIHMSAWLEKTGWPVYLEGRDLRAVARLLEPPAATEPGLRALLLAFDELIDEARQSILDEEVNMFALHRVNSFIPNRPFRKPLRTKLLESTYRRYKKTWHRLLSYVYRLTVLRQGPDLHYVLTPAQQLALHEISTAATDTPSVNCQPANPPPSRPQTPAYSESVLSCDSSPPPPFLFFKKAGLRPDTASTALSLVSTPPPALSSPPAFPKPSRARRTQRSAEGEEVGEGLTGSEGGQSCSEFNLSRSSSPTASFASQSACKDAGLHSTFSAAIEEAFRSSPAATLTDAAPATAGTTSEKRRQACLQLCIALLDHKLKGKVTDSIVVGFLAANGINRERTGFEEAVTATSPLSALVKLAQLLVVQHALCRHRAGQRCIESGLLQR</sequence>
<dbReference type="AlphaFoldDB" id="A0A2V1D3W7"/>
<evidence type="ECO:0000256" key="1">
    <source>
        <dbReference type="SAM" id="MobiDB-lite"/>
    </source>
</evidence>
<evidence type="ECO:0000313" key="3">
    <source>
        <dbReference type="Proteomes" id="UP000244855"/>
    </source>
</evidence>
<dbReference type="OrthoDB" id="5088879at2759"/>
<evidence type="ECO:0000313" key="2">
    <source>
        <dbReference type="EMBL" id="PVH92183.1"/>
    </source>
</evidence>
<dbReference type="Proteomes" id="UP000244855">
    <property type="component" value="Unassembled WGS sequence"/>
</dbReference>
<protein>
    <submittedName>
        <fullName evidence="2">Uncharacterized protein</fullName>
    </submittedName>
</protein>
<dbReference type="Pfam" id="PF12013">
    <property type="entry name" value="OrsD"/>
    <property type="match status" value="1"/>
</dbReference>
<feature type="region of interest" description="Disordered" evidence="1">
    <location>
        <begin position="403"/>
        <end position="429"/>
    </location>
</feature>
<organism evidence="2 3">
    <name type="scientific">Periconia macrospinosa</name>
    <dbReference type="NCBI Taxonomy" id="97972"/>
    <lineage>
        <taxon>Eukaryota</taxon>
        <taxon>Fungi</taxon>
        <taxon>Dikarya</taxon>
        <taxon>Ascomycota</taxon>
        <taxon>Pezizomycotina</taxon>
        <taxon>Dothideomycetes</taxon>
        <taxon>Pleosporomycetidae</taxon>
        <taxon>Pleosporales</taxon>
        <taxon>Massarineae</taxon>
        <taxon>Periconiaceae</taxon>
        <taxon>Periconia</taxon>
    </lineage>
</organism>